<dbReference type="InterPro" id="IPR032783">
    <property type="entry name" value="AraC_lig"/>
</dbReference>
<dbReference type="Gene3D" id="1.10.10.60">
    <property type="entry name" value="Homeodomain-like"/>
    <property type="match status" value="2"/>
</dbReference>
<dbReference type="Pfam" id="PF12852">
    <property type="entry name" value="Cupin_6"/>
    <property type="match status" value="1"/>
</dbReference>
<dbReference type="InterPro" id="IPR014710">
    <property type="entry name" value="RmlC-like_jellyroll"/>
</dbReference>
<reference evidence="1 2" key="2">
    <citation type="submission" date="2023-10" db="EMBL/GenBank/DDBJ databases">
        <authorList>
            <person name="Choi B."/>
        </authorList>
    </citation>
    <scope>NUCLEOTIDE SEQUENCE [LARGE SCALE GENOMIC DNA]</scope>
    <source>
        <strain evidence="1 2">UMB0023</strain>
    </source>
</reference>
<dbReference type="PANTHER" id="PTHR46796:SF13">
    <property type="entry name" value="HTH-TYPE TRANSCRIPTIONAL ACTIVATOR RHAS"/>
    <property type="match status" value="1"/>
</dbReference>
<dbReference type="RefSeq" id="WP_101755229.1">
    <property type="nucleotide sequence ID" value="NZ_CP136962.1"/>
</dbReference>
<dbReference type="InterPro" id="IPR050204">
    <property type="entry name" value="AraC_XylS_family_regulators"/>
</dbReference>
<evidence type="ECO:0000313" key="2">
    <source>
        <dbReference type="Proteomes" id="UP000234781"/>
    </source>
</evidence>
<proteinExistence type="predicted"/>
<dbReference type="PRINTS" id="PR00032">
    <property type="entry name" value="HTHARAC"/>
</dbReference>
<dbReference type="Pfam" id="PF12833">
    <property type="entry name" value="HTH_18"/>
    <property type="match status" value="1"/>
</dbReference>
<dbReference type="PANTHER" id="PTHR46796">
    <property type="entry name" value="HTH-TYPE TRANSCRIPTIONAL ACTIVATOR RHAS-RELATED"/>
    <property type="match status" value="1"/>
</dbReference>
<dbReference type="SMART" id="SM00342">
    <property type="entry name" value="HTH_ARAC"/>
    <property type="match status" value="1"/>
</dbReference>
<dbReference type="InterPro" id="IPR011051">
    <property type="entry name" value="RmlC_Cupin_sf"/>
</dbReference>
<dbReference type="AlphaFoldDB" id="A0A9X7F9V8"/>
<reference evidence="2" key="1">
    <citation type="submission" date="2017-12" db="EMBL/GenBank/DDBJ databases">
        <title>Phylogenetic diversity of female urinary microbiome.</title>
        <authorList>
            <person name="Thomas-White K."/>
            <person name="Wolfe A.J."/>
        </authorList>
    </citation>
    <scope>NUCLEOTIDE SEQUENCE [LARGE SCALE GENOMIC DNA]</scope>
    <source>
        <strain evidence="2">UMB0023</strain>
    </source>
</reference>
<organism evidence="1 2">
    <name type="scientific">Neisseria perflava</name>
    <dbReference type="NCBI Taxonomy" id="33053"/>
    <lineage>
        <taxon>Bacteria</taxon>
        <taxon>Pseudomonadati</taxon>
        <taxon>Pseudomonadota</taxon>
        <taxon>Betaproteobacteria</taxon>
        <taxon>Neisseriales</taxon>
        <taxon>Neisseriaceae</taxon>
        <taxon>Neisseria</taxon>
    </lineage>
</organism>
<protein>
    <submittedName>
        <fullName evidence="1">AraC family transcriptional regulator</fullName>
    </submittedName>
</protein>
<dbReference type="InterPro" id="IPR009057">
    <property type="entry name" value="Homeodomain-like_sf"/>
</dbReference>
<dbReference type="GO" id="GO:0043565">
    <property type="term" value="F:sequence-specific DNA binding"/>
    <property type="evidence" value="ECO:0007669"/>
    <property type="project" value="InterPro"/>
</dbReference>
<dbReference type="Gene3D" id="2.60.120.10">
    <property type="entry name" value="Jelly Rolls"/>
    <property type="match status" value="1"/>
</dbReference>
<keyword evidence="2" id="KW-1185">Reference proteome</keyword>
<dbReference type="SUPFAM" id="SSF46689">
    <property type="entry name" value="Homeodomain-like"/>
    <property type="match status" value="2"/>
</dbReference>
<name>A0A9X7F9V8_NEIPE</name>
<accession>A0A9X7F9V8</accession>
<dbReference type="PROSITE" id="PS00041">
    <property type="entry name" value="HTH_ARAC_FAMILY_1"/>
    <property type="match status" value="2"/>
</dbReference>
<dbReference type="InterPro" id="IPR020449">
    <property type="entry name" value="Tscrpt_reg_AraC-type_HTH"/>
</dbReference>
<dbReference type="PROSITE" id="PS01124">
    <property type="entry name" value="HTH_ARAC_FAMILY_2"/>
    <property type="match status" value="1"/>
</dbReference>
<gene>
    <name evidence="1" type="ORF">CYJ98_003080</name>
</gene>
<dbReference type="SUPFAM" id="SSF51182">
    <property type="entry name" value="RmlC-like cupins"/>
    <property type="match status" value="1"/>
</dbReference>
<dbReference type="GO" id="GO:0003700">
    <property type="term" value="F:DNA-binding transcription factor activity"/>
    <property type="evidence" value="ECO:0007669"/>
    <property type="project" value="InterPro"/>
</dbReference>
<evidence type="ECO:0000313" key="1">
    <source>
        <dbReference type="EMBL" id="WOS98655.1"/>
    </source>
</evidence>
<dbReference type="EMBL" id="CP136962">
    <property type="protein sequence ID" value="WOS98655.1"/>
    <property type="molecule type" value="Genomic_DNA"/>
</dbReference>
<dbReference type="Proteomes" id="UP000234781">
    <property type="component" value="Chromosome"/>
</dbReference>
<dbReference type="InterPro" id="IPR018060">
    <property type="entry name" value="HTH_AraC"/>
</dbReference>
<dbReference type="InterPro" id="IPR018062">
    <property type="entry name" value="HTH_AraC-typ_CS"/>
</dbReference>
<sequence>MDILDRLVELAQIKGSVDVQCLFQGEWYVRHEPKRAHGLVHIVTAGSGYIRIDGEQEARLLSAGDIIFFPRSVGHTLSSDSNCENFGVRVLTAENGAFKVKQSHAGGEAALHLFCARFEYEAQADLMMGLPDTVLLNINHPSLQYLVTLLQYESNQALSGSVAVVNALASVLLVFLLRACLEKNEEAQLSGLLNGWQDKRLRNLLQAVVEKPEEEWNIEKMTAMANLSRAQLMRVFKQQTGTSPHAFVNSIRLQQGALLLKQTADSVLSVALSVGFQSETHFGKAFKKQYGISPGQYRKNDRSDEPAEPAEEMPIYFI</sequence>